<keyword evidence="8" id="KW-0282">Flagellum</keyword>
<evidence type="ECO:0000256" key="1">
    <source>
        <dbReference type="ARBA" id="ARBA00004117"/>
    </source>
</evidence>
<dbReference type="RefSeq" id="WP_002924027.1">
    <property type="nucleotide sequence ID" value="NZ_JARQZE010000002.1"/>
</dbReference>
<comment type="subcellular location">
    <subcellularLocation>
        <location evidence="1 6">Bacterial flagellum basal body</location>
    </subcellularLocation>
</comment>
<name>A0ABW3WEM1_9RHOO</name>
<feature type="domain" description="Flagellar basal body rod protein N-terminal" evidence="7">
    <location>
        <begin position="9"/>
        <end position="39"/>
    </location>
</feature>
<dbReference type="InterPro" id="IPR019776">
    <property type="entry name" value="Flagellar_basal_body_rod_CS"/>
</dbReference>
<dbReference type="InterPro" id="IPR001444">
    <property type="entry name" value="Flag_bb_rod_N"/>
</dbReference>
<keyword evidence="8" id="KW-0969">Cilium</keyword>
<keyword evidence="8" id="KW-0966">Cell projection</keyword>
<dbReference type="InterPro" id="IPR006300">
    <property type="entry name" value="FlgB"/>
</dbReference>
<dbReference type="EMBL" id="JBHTMC010000024">
    <property type="protein sequence ID" value="MFD1264271.1"/>
    <property type="molecule type" value="Genomic_DNA"/>
</dbReference>
<comment type="subunit">
    <text evidence="6">The basal body constitutes a major portion of the flagellar organelle and consists of a number of rings mounted on a central rod.</text>
</comment>
<evidence type="ECO:0000313" key="8">
    <source>
        <dbReference type="EMBL" id="MFD1264271.1"/>
    </source>
</evidence>
<dbReference type="PROSITE" id="PS00588">
    <property type="entry name" value="FLAGELLA_BB_ROD"/>
    <property type="match status" value="1"/>
</dbReference>
<proteinExistence type="inferred from homology"/>
<keyword evidence="4 6" id="KW-0975">Bacterial flagellum</keyword>
<comment type="caution">
    <text evidence="8">The sequence shown here is derived from an EMBL/GenBank/DDBJ whole genome shotgun (WGS) entry which is preliminary data.</text>
</comment>
<keyword evidence="9" id="KW-1185">Reference proteome</keyword>
<dbReference type="Proteomes" id="UP001597158">
    <property type="component" value="Unassembled WGS sequence"/>
</dbReference>
<evidence type="ECO:0000313" key="9">
    <source>
        <dbReference type="Proteomes" id="UP001597158"/>
    </source>
</evidence>
<dbReference type="NCBIfam" id="TIGR01396">
    <property type="entry name" value="FlgB"/>
    <property type="match status" value="1"/>
</dbReference>
<dbReference type="PIRSF" id="PIRSF002889">
    <property type="entry name" value="Rod_FlgB"/>
    <property type="match status" value="1"/>
</dbReference>
<protein>
    <recommendedName>
        <fullName evidence="3 6">Flagellar basal body rod protein FlgB</fullName>
    </recommendedName>
</protein>
<comment type="similarity">
    <text evidence="2 6">Belongs to the flagella basal body rod proteins family.</text>
</comment>
<dbReference type="PANTHER" id="PTHR30435">
    <property type="entry name" value="FLAGELLAR PROTEIN"/>
    <property type="match status" value="1"/>
</dbReference>
<evidence type="ECO:0000256" key="3">
    <source>
        <dbReference type="ARBA" id="ARBA00014376"/>
    </source>
</evidence>
<evidence type="ECO:0000256" key="2">
    <source>
        <dbReference type="ARBA" id="ARBA00009677"/>
    </source>
</evidence>
<evidence type="ECO:0000256" key="6">
    <source>
        <dbReference type="PIRNR" id="PIRNR002889"/>
    </source>
</evidence>
<comment type="function">
    <text evidence="5 6">Structural component of flagellum, the bacterial motility apparatus. Part of the rod structure of flagellar basal body.</text>
</comment>
<accession>A0ABW3WEM1</accession>
<evidence type="ECO:0000259" key="7">
    <source>
        <dbReference type="Pfam" id="PF00460"/>
    </source>
</evidence>
<evidence type="ECO:0000256" key="5">
    <source>
        <dbReference type="ARBA" id="ARBA00024934"/>
    </source>
</evidence>
<organism evidence="8 9">
    <name type="scientific">Thauera mechernichensis</name>
    <dbReference type="NCBI Taxonomy" id="82788"/>
    <lineage>
        <taxon>Bacteria</taxon>
        <taxon>Pseudomonadati</taxon>
        <taxon>Pseudomonadota</taxon>
        <taxon>Betaproteobacteria</taxon>
        <taxon>Rhodocyclales</taxon>
        <taxon>Zoogloeaceae</taxon>
        <taxon>Thauera</taxon>
    </lineage>
</organism>
<reference evidence="9" key="1">
    <citation type="journal article" date="2019" name="Int. J. Syst. Evol. Microbiol.">
        <title>The Global Catalogue of Microorganisms (GCM) 10K type strain sequencing project: providing services to taxonomists for standard genome sequencing and annotation.</title>
        <authorList>
            <consortium name="The Broad Institute Genomics Platform"/>
            <consortium name="The Broad Institute Genome Sequencing Center for Infectious Disease"/>
            <person name="Wu L."/>
            <person name="Ma J."/>
        </authorList>
    </citation>
    <scope>NUCLEOTIDE SEQUENCE [LARGE SCALE GENOMIC DNA]</scope>
    <source>
        <strain evidence="9">CCUG 48884</strain>
    </source>
</reference>
<dbReference type="PANTHER" id="PTHR30435:SF12">
    <property type="entry name" value="FLAGELLAR BASAL BODY ROD PROTEIN FLGB"/>
    <property type="match status" value="1"/>
</dbReference>
<dbReference type="Pfam" id="PF00460">
    <property type="entry name" value="Flg_bb_rod"/>
    <property type="match status" value="1"/>
</dbReference>
<gene>
    <name evidence="8" type="primary">flgB</name>
    <name evidence="8" type="ORF">ACFQ4M_11800</name>
</gene>
<evidence type="ECO:0000256" key="4">
    <source>
        <dbReference type="ARBA" id="ARBA00023143"/>
    </source>
</evidence>
<sequence length="134" mass="14554">MKTLVDNQFRFHQTALNLQAYRQELLASNIANADTPHFKARDIDFKSALQGAMTAARSGVALQTTHAGHITGGASASAENYAKYRTELQSSVDGNTVNMDIERAAFAENALRYEASVTFINGMLRSLNTALTGQ</sequence>